<feature type="domain" description="VanZ-like" evidence="3">
    <location>
        <begin position="66"/>
        <end position="181"/>
    </location>
</feature>
<feature type="transmembrane region" description="Helical" evidence="2">
    <location>
        <begin position="134"/>
        <end position="153"/>
    </location>
</feature>
<dbReference type="KEGG" id="agm:DCE93_10365"/>
<feature type="transmembrane region" description="Helical" evidence="2">
    <location>
        <begin position="165"/>
        <end position="183"/>
    </location>
</feature>
<gene>
    <name evidence="4" type="ORF">DCE93_10365</name>
</gene>
<reference evidence="4 5" key="1">
    <citation type="submission" date="2018-04" db="EMBL/GenBank/DDBJ databases">
        <authorList>
            <person name="Li J."/>
        </authorList>
    </citation>
    <scope>NUCLEOTIDE SEQUENCE [LARGE SCALE GENOMIC DNA]</scope>
    <source>
        <strain evidence="5">30A</strain>
    </source>
</reference>
<dbReference type="OrthoDB" id="3787741at2"/>
<name>A0A2S0WXE5_9MICO</name>
<dbReference type="PANTHER" id="PTHR28008:SF1">
    <property type="entry name" value="DOMAIN PROTEIN, PUTATIVE (AFU_ORTHOLOGUE AFUA_3G10980)-RELATED"/>
    <property type="match status" value="1"/>
</dbReference>
<accession>A0A2S0WXE5</accession>
<dbReference type="Pfam" id="PF04892">
    <property type="entry name" value="VanZ"/>
    <property type="match status" value="1"/>
</dbReference>
<keyword evidence="5" id="KW-1185">Reference proteome</keyword>
<evidence type="ECO:0000256" key="1">
    <source>
        <dbReference type="SAM" id="MobiDB-lite"/>
    </source>
</evidence>
<dbReference type="PANTHER" id="PTHR28008">
    <property type="entry name" value="DOMAIN PROTEIN, PUTATIVE (AFU_ORTHOLOGUE AFUA_3G10980)-RELATED"/>
    <property type="match status" value="1"/>
</dbReference>
<keyword evidence="2" id="KW-0812">Transmembrane</keyword>
<evidence type="ECO:0000256" key="2">
    <source>
        <dbReference type="SAM" id="Phobius"/>
    </source>
</evidence>
<feature type="region of interest" description="Disordered" evidence="1">
    <location>
        <begin position="19"/>
        <end position="47"/>
    </location>
</feature>
<dbReference type="Proteomes" id="UP000244729">
    <property type="component" value="Chromosome"/>
</dbReference>
<keyword evidence="2" id="KW-1133">Transmembrane helix</keyword>
<feature type="transmembrane region" description="Helical" evidence="2">
    <location>
        <begin position="104"/>
        <end position="127"/>
    </location>
</feature>
<feature type="compositionally biased region" description="Basic and acidic residues" evidence="1">
    <location>
        <begin position="36"/>
        <end position="47"/>
    </location>
</feature>
<evidence type="ECO:0000259" key="3">
    <source>
        <dbReference type="Pfam" id="PF04892"/>
    </source>
</evidence>
<dbReference type="EMBL" id="CP028913">
    <property type="protein sequence ID" value="AWB96013.1"/>
    <property type="molecule type" value="Genomic_DNA"/>
</dbReference>
<keyword evidence="2" id="KW-0472">Membrane</keyword>
<protein>
    <recommendedName>
        <fullName evidence="3">VanZ-like domain-containing protein</fullName>
    </recommendedName>
</protein>
<dbReference type="InterPro" id="IPR006976">
    <property type="entry name" value="VanZ-like"/>
</dbReference>
<evidence type="ECO:0000313" key="5">
    <source>
        <dbReference type="Proteomes" id="UP000244729"/>
    </source>
</evidence>
<proteinExistence type="predicted"/>
<dbReference type="AlphaFoldDB" id="A0A2S0WXE5"/>
<evidence type="ECO:0000313" key="4">
    <source>
        <dbReference type="EMBL" id="AWB96013.1"/>
    </source>
</evidence>
<organism evidence="4 5">
    <name type="scientific">Agromyces badenianii</name>
    <dbReference type="NCBI Taxonomy" id="2080742"/>
    <lineage>
        <taxon>Bacteria</taxon>
        <taxon>Bacillati</taxon>
        <taxon>Actinomycetota</taxon>
        <taxon>Actinomycetes</taxon>
        <taxon>Micrococcales</taxon>
        <taxon>Microbacteriaceae</taxon>
        <taxon>Agromyces</taxon>
    </lineage>
</organism>
<feature type="transmembrane region" description="Helical" evidence="2">
    <location>
        <begin position="61"/>
        <end position="78"/>
    </location>
</feature>
<sequence length="196" mass="21394">MGPLSIGCTRQLSAQCRSRAVRSRSRYPEPMDETEPSPHEGRDELSIDTPDRSRAVRLARWFLPPYLIAVGLIVFLPAQEARRVTGLVGWLADVLASLGASREVSAVVVEFLANIALFVPMGVLLALAFPTLSWWVVLAVGCLATVGIELVQLALPTRYSTLSDIIANTTGTALGLLLLSWWARARQRRGSDRSPT</sequence>